<protein>
    <submittedName>
        <fullName evidence="1">Uncharacterized protein c10orf58</fullName>
    </submittedName>
</protein>
<dbReference type="OrthoDB" id="40334at2759"/>
<dbReference type="RefSeq" id="NP_001188199.2">
    <property type="nucleotide sequence ID" value="NM_001201270.1"/>
</dbReference>
<evidence type="ECO:0000313" key="1">
    <source>
        <dbReference type="EMBL" id="ADO29158.1"/>
    </source>
</evidence>
<sequence length="73" mass="7959">MSMWSLSLGAMGAVIAGIILANTDFFLTKSDFATLQYLEDADLKTTDADEKVFKARTLWETSGAVIMAVRRPG</sequence>
<organism evidence="1">
    <name type="scientific">Ictalurus punctatus</name>
    <name type="common">Channel catfish</name>
    <name type="synonym">Silurus punctatus</name>
    <dbReference type="NCBI Taxonomy" id="7998"/>
    <lineage>
        <taxon>Eukaryota</taxon>
        <taxon>Metazoa</taxon>
        <taxon>Chordata</taxon>
        <taxon>Craniata</taxon>
        <taxon>Vertebrata</taxon>
        <taxon>Euteleostomi</taxon>
        <taxon>Actinopterygii</taxon>
        <taxon>Neopterygii</taxon>
        <taxon>Teleostei</taxon>
        <taxon>Ostariophysi</taxon>
        <taxon>Siluriformes</taxon>
        <taxon>Ictaluridae</taxon>
        <taxon>Ictalurus</taxon>
    </lineage>
</organism>
<dbReference type="AlphaFoldDB" id="E3TFS2"/>
<dbReference type="GeneID" id="100529000"/>
<name>E3TFS2_ICTPU</name>
<accession>E3TFS2</accession>
<dbReference type="KEGG" id="ipu:100529000"/>
<gene>
    <name evidence="1" type="primary">CJ058</name>
</gene>
<dbReference type="EMBL" id="GU589206">
    <property type="protein sequence ID" value="ADO29158.1"/>
    <property type="molecule type" value="mRNA"/>
</dbReference>
<dbReference type="CTD" id="323739"/>
<reference evidence="1" key="1">
    <citation type="journal article" date="2010" name="PLoS ONE">
        <title>Identification and characterization of full-length cDNAs in channel catfish (Ictalurus punctatus) and blue catfish (Ictalurus furcatus).</title>
        <authorList>
            <person name="Chen F."/>
            <person name="Lee Y."/>
            <person name="Jiang Y."/>
            <person name="Wang S."/>
            <person name="Peatman E."/>
            <person name="Abernathy J."/>
            <person name="Liu H."/>
            <person name="Liu S."/>
            <person name="Kucuktas H."/>
            <person name="Ke C."/>
            <person name="Liu Z."/>
        </authorList>
    </citation>
    <scope>NUCLEOTIDE SEQUENCE</scope>
</reference>
<proteinExistence type="evidence at transcript level"/>